<gene>
    <name evidence="1" type="ORF">NBEOAGPD_4028</name>
</gene>
<accession>A0AA37HS29</accession>
<evidence type="ECO:0000313" key="1">
    <source>
        <dbReference type="EMBL" id="GJD80785.1"/>
    </source>
</evidence>
<reference evidence="1" key="1">
    <citation type="journal article" date="2016" name="Front. Microbiol.">
        <title>Genome Sequence of the Piezophilic, Mesophilic Sulfate-Reducing Bacterium Desulfovibrio indicus J2T.</title>
        <authorList>
            <person name="Cao J."/>
            <person name="Maignien L."/>
            <person name="Shao Z."/>
            <person name="Alain K."/>
            <person name="Jebbar M."/>
        </authorList>
    </citation>
    <scope>NUCLEOTIDE SEQUENCE</scope>
    <source>
        <strain evidence="1">NBRC 103626</strain>
    </source>
</reference>
<evidence type="ECO:0000313" key="2">
    <source>
        <dbReference type="Proteomes" id="UP001055108"/>
    </source>
</evidence>
<dbReference type="AlphaFoldDB" id="A0AA37HS29"/>
<organism evidence="1 2">
    <name type="scientific">Methylobacterium gregans</name>
    <dbReference type="NCBI Taxonomy" id="374424"/>
    <lineage>
        <taxon>Bacteria</taxon>
        <taxon>Pseudomonadati</taxon>
        <taxon>Pseudomonadota</taxon>
        <taxon>Alphaproteobacteria</taxon>
        <taxon>Hyphomicrobiales</taxon>
        <taxon>Methylobacteriaceae</taxon>
        <taxon>Methylobacterium</taxon>
    </lineage>
</organism>
<name>A0AA37HS29_9HYPH</name>
<protein>
    <submittedName>
        <fullName evidence="1">Uncharacterized protein</fullName>
    </submittedName>
</protein>
<dbReference type="RefSeq" id="WP_238305215.1">
    <property type="nucleotide sequence ID" value="NZ_BPQM01000113.1"/>
</dbReference>
<proteinExistence type="predicted"/>
<comment type="caution">
    <text evidence="1">The sequence shown here is derived from an EMBL/GenBank/DDBJ whole genome shotgun (WGS) entry which is preliminary data.</text>
</comment>
<dbReference type="EMBL" id="BPQM01000113">
    <property type="protein sequence ID" value="GJD80785.1"/>
    <property type="molecule type" value="Genomic_DNA"/>
</dbReference>
<sequence>MDLTIDSPREARLSQFWETAKNSRFRLAVFLALNVRSTIQAAMDIRALPCLEARLSSTCEGRAIAGSLKRRGLLKTLSLATAGCCVLAIPATPQAYGVGASKQTLRRKVRAAQKAGVACRTVDDPAEQRALVKQLDRALAIKNNSAYREVNANHSHLVACGLWTVAFSKSGEPLVIAVTPRDGQWSILQAFISLGETQEHSDARYLLTQAVVESLSQNGVQYLVDTHSPSELRNGLRHFQRMLGFRIARVRIVRTANRSARAARPLAQRFPAEMCAALLMIA</sequence>
<dbReference type="Proteomes" id="UP001055108">
    <property type="component" value="Unassembled WGS sequence"/>
</dbReference>
<keyword evidence="2" id="KW-1185">Reference proteome</keyword>
<reference evidence="1" key="2">
    <citation type="submission" date="2021-08" db="EMBL/GenBank/DDBJ databases">
        <authorList>
            <person name="Tani A."/>
            <person name="Ola A."/>
            <person name="Ogura Y."/>
            <person name="Katsura K."/>
            <person name="Hayashi T."/>
        </authorList>
    </citation>
    <scope>NUCLEOTIDE SEQUENCE</scope>
    <source>
        <strain evidence="1">NBRC 103626</strain>
    </source>
</reference>